<protein>
    <submittedName>
        <fullName evidence="2">Uncharacterized protein</fullName>
    </submittedName>
</protein>
<evidence type="ECO:0000313" key="2">
    <source>
        <dbReference type="EMBL" id="TDE95040.1"/>
    </source>
</evidence>
<dbReference type="Proteomes" id="UP000504882">
    <property type="component" value="Unassembled WGS sequence"/>
</dbReference>
<comment type="caution">
    <text evidence="2">The sequence shown here is derived from an EMBL/GenBank/DDBJ whole genome shotgun (WGS) entry which is preliminary data.</text>
</comment>
<gene>
    <name evidence="2" type="ORF">EXU48_09755</name>
</gene>
<organism evidence="2 3">
    <name type="scientific">Occultella glacieicola</name>
    <dbReference type="NCBI Taxonomy" id="2518684"/>
    <lineage>
        <taxon>Bacteria</taxon>
        <taxon>Bacillati</taxon>
        <taxon>Actinomycetota</taxon>
        <taxon>Actinomycetes</taxon>
        <taxon>Micrococcales</taxon>
        <taxon>Ruaniaceae</taxon>
        <taxon>Occultella</taxon>
    </lineage>
</organism>
<evidence type="ECO:0000313" key="3">
    <source>
        <dbReference type="Proteomes" id="UP000504882"/>
    </source>
</evidence>
<keyword evidence="3" id="KW-1185">Reference proteome</keyword>
<dbReference type="RefSeq" id="WP_133107450.1">
    <property type="nucleotide sequence ID" value="NZ_SMNA01000004.1"/>
</dbReference>
<evidence type="ECO:0000256" key="1">
    <source>
        <dbReference type="SAM" id="MobiDB-lite"/>
    </source>
</evidence>
<dbReference type="EMBL" id="SMNA01000004">
    <property type="protein sequence ID" value="TDE95040.1"/>
    <property type="molecule type" value="Genomic_DNA"/>
</dbReference>
<proteinExistence type="predicted"/>
<sequence length="186" mass="17841">MGQSPESADGALFAEAGLAGDGADAGLAGDGADTGLATGDGADTGLATGDGAETGLAGEGAETGEATGEGAETELIAVTAETALPGSTVAGSVVAGVVVAGVGSTAEVADTAEVTWVVLGWVRSTVGACVKVSAEAATAPPATATTPRVPVTIHAVRLFMMFSLVSGPRAGRVGSLADIDKNSERR</sequence>
<feature type="region of interest" description="Disordered" evidence="1">
    <location>
        <begin position="39"/>
        <end position="68"/>
    </location>
</feature>
<accession>A0ABY2E4U3</accession>
<reference evidence="2 3" key="1">
    <citation type="submission" date="2019-03" db="EMBL/GenBank/DDBJ databases">
        <title>Genomic features of bacteria from cold environments.</title>
        <authorList>
            <person name="Shen L."/>
        </authorList>
    </citation>
    <scope>NUCLEOTIDE SEQUENCE [LARGE SCALE GENOMIC DNA]</scope>
    <source>
        <strain evidence="3">T3246-1</strain>
    </source>
</reference>
<name>A0ABY2E4U3_9MICO</name>